<dbReference type="GO" id="GO:0046294">
    <property type="term" value="P:formaldehyde catabolic process"/>
    <property type="evidence" value="ECO:0007669"/>
    <property type="project" value="InterPro"/>
</dbReference>
<dbReference type="InterPro" id="IPR029058">
    <property type="entry name" value="AB_hydrolase_fold"/>
</dbReference>
<organism evidence="9 10">
    <name type="scientific">Parthenolecanium corni</name>
    <dbReference type="NCBI Taxonomy" id="536013"/>
    <lineage>
        <taxon>Eukaryota</taxon>
        <taxon>Metazoa</taxon>
        <taxon>Ecdysozoa</taxon>
        <taxon>Arthropoda</taxon>
        <taxon>Hexapoda</taxon>
        <taxon>Insecta</taxon>
        <taxon>Pterygota</taxon>
        <taxon>Neoptera</taxon>
        <taxon>Paraneoptera</taxon>
        <taxon>Hemiptera</taxon>
        <taxon>Sternorrhyncha</taxon>
        <taxon>Coccoidea</taxon>
        <taxon>Coccidae</taxon>
        <taxon>Parthenolecanium</taxon>
    </lineage>
</organism>
<dbReference type="NCBIfam" id="TIGR02821">
    <property type="entry name" value="fghA_ester_D"/>
    <property type="match status" value="1"/>
</dbReference>
<accession>A0AAN9TLX5</accession>
<evidence type="ECO:0000256" key="7">
    <source>
        <dbReference type="PIRSR" id="PIRSR614186-1"/>
    </source>
</evidence>
<comment type="function">
    <text evidence="1 8">Serine hydrolase involved in the detoxification of formaldehyde.</text>
</comment>
<evidence type="ECO:0000256" key="6">
    <source>
        <dbReference type="ARBA" id="ARBA00022801"/>
    </source>
</evidence>
<comment type="catalytic activity">
    <reaction evidence="8">
        <text>S-formylglutathione + H2O = formate + glutathione + H(+)</text>
        <dbReference type="Rhea" id="RHEA:14961"/>
        <dbReference type="ChEBI" id="CHEBI:15377"/>
        <dbReference type="ChEBI" id="CHEBI:15378"/>
        <dbReference type="ChEBI" id="CHEBI:15740"/>
        <dbReference type="ChEBI" id="CHEBI:57688"/>
        <dbReference type="ChEBI" id="CHEBI:57925"/>
        <dbReference type="EC" id="3.1.2.12"/>
    </reaction>
</comment>
<comment type="caution">
    <text evidence="9">The sequence shown here is derived from an EMBL/GenBank/DDBJ whole genome shotgun (WGS) entry which is preliminary data.</text>
</comment>
<dbReference type="InterPro" id="IPR000801">
    <property type="entry name" value="Esterase-like"/>
</dbReference>
<comment type="similarity">
    <text evidence="2 8">Belongs to the esterase D family.</text>
</comment>
<keyword evidence="10" id="KW-1185">Reference proteome</keyword>
<dbReference type="GO" id="GO:0018738">
    <property type="term" value="F:S-formylglutathione hydrolase activity"/>
    <property type="evidence" value="ECO:0007669"/>
    <property type="project" value="UniProtKB-EC"/>
</dbReference>
<dbReference type="GO" id="GO:0005829">
    <property type="term" value="C:cytosol"/>
    <property type="evidence" value="ECO:0007669"/>
    <property type="project" value="TreeGrafter"/>
</dbReference>
<dbReference type="EMBL" id="JBBCAQ010000035">
    <property type="protein sequence ID" value="KAK7578284.1"/>
    <property type="molecule type" value="Genomic_DNA"/>
</dbReference>
<evidence type="ECO:0000313" key="10">
    <source>
        <dbReference type="Proteomes" id="UP001367676"/>
    </source>
</evidence>
<dbReference type="PANTHER" id="PTHR10061:SF0">
    <property type="entry name" value="S-FORMYLGLUTATHIONE HYDROLASE"/>
    <property type="match status" value="1"/>
</dbReference>
<dbReference type="Pfam" id="PF00756">
    <property type="entry name" value="Esterase"/>
    <property type="match status" value="1"/>
</dbReference>
<reference evidence="9 10" key="1">
    <citation type="submission" date="2024-03" db="EMBL/GenBank/DDBJ databases">
        <title>Adaptation during the transition from Ophiocordyceps entomopathogen to insect associate is accompanied by gene loss and intensified selection.</title>
        <authorList>
            <person name="Ward C.M."/>
            <person name="Onetto C.A."/>
            <person name="Borneman A.R."/>
        </authorList>
    </citation>
    <scope>NUCLEOTIDE SEQUENCE [LARGE SCALE GENOMIC DNA]</scope>
    <source>
        <strain evidence="9">AWRI1</strain>
        <tissue evidence="9">Single Adult Female</tissue>
    </source>
</reference>
<keyword evidence="8" id="KW-0963">Cytoplasm</keyword>
<dbReference type="EC" id="3.1.2.12" evidence="3 8"/>
<keyword evidence="5 8" id="KW-0719">Serine esterase</keyword>
<evidence type="ECO:0000256" key="1">
    <source>
        <dbReference type="ARBA" id="ARBA00002608"/>
    </source>
</evidence>
<dbReference type="AlphaFoldDB" id="A0AAN9TLX5"/>
<dbReference type="Gene3D" id="3.40.50.1820">
    <property type="entry name" value="alpha/beta hydrolase"/>
    <property type="match status" value="1"/>
</dbReference>
<dbReference type="FunFam" id="3.40.50.1820:FF:000002">
    <property type="entry name" value="S-formylglutathione hydrolase"/>
    <property type="match status" value="1"/>
</dbReference>
<dbReference type="SUPFAM" id="SSF53474">
    <property type="entry name" value="alpha/beta-Hydrolases"/>
    <property type="match status" value="1"/>
</dbReference>
<dbReference type="InterPro" id="IPR014186">
    <property type="entry name" value="S-formylglutathione_hydrol"/>
</dbReference>
<feature type="active site" description="Charge relay system" evidence="7">
    <location>
        <position position="151"/>
    </location>
</feature>
<feature type="active site" description="Charge relay system" evidence="7">
    <location>
        <position position="260"/>
    </location>
</feature>
<comment type="subcellular location">
    <subcellularLocation>
        <location evidence="8">Cytoplasm</location>
    </subcellularLocation>
</comment>
<sequence length="281" mass="31646">MASMITQESCNKSFGGYQKVFSHYSSVLECRMKFAIYLPPQAEDGKCPLLYYLSGLTCTEQNFIQKAGAQRFASQHGFIVVAADTSPRGCNIPGEDEKWNVGTGASLYVDATQEPWCKHYRMYSYIVSELPAIIEQNFPVLPDRSSIFGHSMGGHGALLCALLNPGKYKSVSAFAPVCNSVKCAPFQEALRLYLGSDVHEQNKWNATELAKKYDGPPLNILIDQGMEDEFLQDLHPEEFTRACAESRISVVLNMREGYDHGYYFISSFIEHHFEYHAKFLK</sequence>
<keyword evidence="6 8" id="KW-0378">Hydrolase</keyword>
<evidence type="ECO:0000256" key="3">
    <source>
        <dbReference type="ARBA" id="ARBA00012479"/>
    </source>
</evidence>
<evidence type="ECO:0000256" key="2">
    <source>
        <dbReference type="ARBA" id="ARBA00005622"/>
    </source>
</evidence>
<feature type="active site" description="Charge relay system" evidence="7">
    <location>
        <position position="228"/>
    </location>
</feature>
<gene>
    <name evidence="9" type="ORF">V9T40_010489</name>
</gene>
<evidence type="ECO:0000256" key="5">
    <source>
        <dbReference type="ARBA" id="ARBA00022487"/>
    </source>
</evidence>
<protein>
    <recommendedName>
        <fullName evidence="4 8">S-formylglutathione hydrolase</fullName>
        <ecNumber evidence="3 8">3.1.2.12</ecNumber>
    </recommendedName>
</protein>
<evidence type="ECO:0000313" key="9">
    <source>
        <dbReference type="EMBL" id="KAK7578284.1"/>
    </source>
</evidence>
<evidence type="ECO:0000256" key="4">
    <source>
        <dbReference type="ARBA" id="ARBA00016774"/>
    </source>
</evidence>
<dbReference type="GO" id="GO:0052689">
    <property type="term" value="F:carboxylic ester hydrolase activity"/>
    <property type="evidence" value="ECO:0007669"/>
    <property type="project" value="UniProtKB-KW"/>
</dbReference>
<dbReference type="Proteomes" id="UP001367676">
    <property type="component" value="Unassembled WGS sequence"/>
</dbReference>
<name>A0AAN9TLX5_9HEMI</name>
<dbReference type="PANTHER" id="PTHR10061">
    <property type="entry name" value="S-FORMYLGLUTATHIONE HYDROLASE"/>
    <property type="match status" value="1"/>
</dbReference>
<evidence type="ECO:0000256" key="8">
    <source>
        <dbReference type="RuleBase" id="RU363068"/>
    </source>
</evidence>
<proteinExistence type="inferred from homology"/>